<dbReference type="EMBL" id="CANHGI010000001">
    <property type="protein sequence ID" value="CAI5440088.1"/>
    <property type="molecule type" value="Genomic_DNA"/>
</dbReference>
<dbReference type="Gene3D" id="3.30.710.10">
    <property type="entry name" value="Potassium Channel Kv1.1, Chain A"/>
    <property type="match status" value="1"/>
</dbReference>
<evidence type="ECO:0000313" key="2">
    <source>
        <dbReference type="EMBL" id="CAI5440088.1"/>
    </source>
</evidence>
<dbReference type="AlphaFoldDB" id="A0A9P1I8B9"/>
<dbReference type="PANTHER" id="PTHR22744:SF14">
    <property type="entry name" value="BTB DOMAIN-CONTAINING PROTEIN-RELATED"/>
    <property type="match status" value="1"/>
</dbReference>
<dbReference type="Pfam" id="PF00651">
    <property type="entry name" value="BTB"/>
    <property type="match status" value="1"/>
</dbReference>
<dbReference type="InterPro" id="IPR000210">
    <property type="entry name" value="BTB/POZ_dom"/>
</dbReference>
<accession>A0A9P1I8B9</accession>
<protein>
    <recommendedName>
        <fullName evidence="1">BTB domain-containing protein</fullName>
    </recommendedName>
</protein>
<dbReference type="PROSITE" id="PS50097">
    <property type="entry name" value="BTB"/>
    <property type="match status" value="1"/>
</dbReference>
<organism evidence="2 3">
    <name type="scientific">Caenorhabditis angaria</name>
    <dbReference type="NCBI Taxonomy" id="860376"/>
    <lineage>
        <taxon>Eukaryota</taxon>
        <taxon>Metazoa</taxon>
        <taxon>Ecdysozoa</taxon>
        <taxon>Nematoda</taxon>
        <taxon>Chromadorea</taxon>
        <taxon>Rhabditida</taxon>
        <taxon>Rhabditina</taxon>
        <taxon>Rhabditomorpha</taxon>
        <taxon>Rhabditoidea</taxon>
        <taxon>Rhabditidae</taxon>
        <taxon>Peloderinae</taxon>
        <taxon>Caenorhabditis</taxon>
    </lineage>
</organism>
<reference evidence="2" key="1">
    <citation type="submission" date="2022-11" db="EMBL/GenBank/DDBJ databases">
        <authorList>
            <person name="Kikuchi T."/>
        </authorList>
    </citation>
    <scope>NUCLEOTIDE SEQUENCE</scope>
    <source>
        <strain evidence="2">PS1010</strain>
    </source>
</reference>
<feature type="domain" description="BTB" evidence="1">
    <location>
        <begin position="146"/>
        <end position="206"/>
    </location>
</feature>
<proteinExistence type="predicted"/>
<dbReference type="SUPFAM" id="SSF54695">
    <property type="entry name" value="POZ domain"/>
    <property type="match status" value="1"/>
</dbReference>
<evidence type="ECO:0000313" key="3">
    <source>
        <dbReference type="Proteomes" id="UP001152747"/>
    </source>
</evidence>
<comment type="caution">
    <text evidence="2">The sequence shown here is derived from an EMBL/GenBank/DDBJ whole genome shotgun (WGS) entry which is preliminary data.</text>
</comment>
<dbReference type="SMART" id="SM00225">
    <property type="entry name" value="BTB"/>
    <property type="match status" value="1"/>
</dbReference>
<dbReference type="PANTHER" id="PTHR22744">
    <property type="entry name" value="HELIX LOOP HELIX PROTEIN 21-RELATED"/>
    <property type="match status" value="1"/>
</dbReference>
<evidence type="ECO:0000259" key="1">
    <source>
        <dbReference type="PROSITE" id="PS50097"/>
    </source>
</evidence>
<name>A0A9P1I8B9_9PELO</name>
<keyword evidence="3" id="KW-1185">Reference proteome</keyword>
<dbReference type="Proteomes" id="UP001152747">
    <property type="component" value="Unassembled WGS sequence"/>
</dbReference>
<gene>
    <name evidence="2" type="ORF">CAMP_LOCUS2725</name>
</gene>
<dbReference type="InterPro" id="IPR011333">
    <property type="entry name" value="SKP1/BTB/POZ_sf"/>
</dbReference>
<dbReference type="CDD" id="cd18186">
    <property type="entry name" value="BTB_POZ_ZBTB_KLHL-like"/>
    <property type="match status" value="1"/>
</dbReference>
<sequence>MNLPIIISKNKLKASFDKIHEWDGKARSSEEFDIAGVKWMIGIELEPINSDKRLHVFLCCEMDGVWISAVDNLQFKLLRYFNPDIVQINTTKYLMNCDSFVGTQISKFQWSKMCPSNYGYVRSNSISFEITFDFIYQHFNKIEHFTDFVINIDQMELNVNKGFLCASSEYFYNKIVVARERKEEIRKITIPDIEVGPFMLLLALMHPSLDVPAEKLENSLELANRFKINSINLKYASKILAVIEHHSKNPEYQMKPKYFLKCLQFAEKAEMNQEFMSFLMNTFQTSKEIKQFSKISGFENLKESTKAMLLHRVLETL</sequence>